<evidence type="ECO:0000259" key="1">
    <source>
        <dbReference type="PROSITE" id="PS50801"/>
    </source>
</evidence>
<proteinExistence type="predicted"/>
<reference evidence="2 3" key="1">
    <citation type="submission" date="2022-06" db="EMBL/GenBank/DDBJ databases">
        <title>New Species of the Genus Actinoplanes, ActinopZanes ferrugineus.</title>
        <authorList>
            <person name="Ding P."/>
        </authorList>
    </citation>
    <scope>NUCLEOTIDE SEQUENCE [LARGE SCALE GENOMIC DNA]</scope>
    <source>
        <strain evidence="2 3">TRM88003</strain>
    </source>
</reference>
<dbReference type="InterPro" id="IPR036513">
    <property type="entry name" value="STAS_dom_sf"/>
</dbReference>
<organism evidence="2 3">
    <name type="scientific">Paractinoplanes aksuensis</name>
    <dbReference type="NCBI Taxonomy" id="2939490"/>
    <lineage>
        <taxon>Bacteria</taxon>
        <taxon>Bacillati</taxon>
        <taxon>Actinomycetota</taxon>
        <taxon>Actinomycetes</taxon>
        <taxon>Micromonosporales</taxon>
        <taxon>Micromonosporaceae</taxon>
        <taxon>Paractinoplanes</taxon>
    </lineage>
</organism>
<sequence length="120" mass="12819">MSDNYYAIVCPPPDVDADGTVSAAVCLSGEFDLGAGDDLRAAILGVVTGGRATSVVVDLTNVTFIDAASVGVLFDSRSTARRRHVEFRITETRGVVRRVLDVLDPTGVLRLNRPDRRSEG</sequence>
<dbReference type="PROSITE" id="PS50801">
    <property type="entry name" value="STAS"/>
    <property type="match status" value="1"/>
</dbReference>
<gene>
    <name evidence="2" type="ORF">M1L60_14065</name>
</gene>
<dbReference type="Pfam" id="PF01740">
    <property type="entry name" value="STAS"/>
    <property type="match status" value="1"/>
</dbReference>
<comment type="caution">
    <text evidence="2">The sequence shown here is derived from an EMBL/GenBank/DDBJ whole genome shotgun (WGS) entry which is preliminary data.</text>
</comment>
<protein>
    <submittedName>
        <fullName evidence="2">STAS domain-containing protein</fullName>
    </submittedName>
</protein>
<dbReference type="EMBL" id="JAMYJR010000013">
    <property type="protein sequence ID" value="MCO8271718.1"/>
    <property type="molecule type" value="Genomic_DNA"/>
</dbReference>
<accession>A0ABT1DLJ8</accession>
<name>A0ABT1DLJ8_9ACTN</name>
<dbReference type="Gene3D" id="3.30.750.24">
    <property type="entry name" value="STAS domain"/>
    <property type="match status" value="1"/>
</dbReference>
<evidence type="ECO:0000313" key="2">
    <source>
        <dbReference type="EMBL" id="MCO8271718.1"/>
    </source>
</evidence>
<keyword evidence="3" id="KW-1185">Reference proteome</keyword>
<dbReference type="SUPFAM" id="SSF52091">
    <property type="entry name" value="SpoIIaa-like"/>
    <property type="match status" value="1"/>
</dbReference>
<dbReference type="InterPro" id="IPR002645">
    <property type="entry name" value="STAS_dom"/>
</dbReference>
<dbReference type="Proteomes" id="UP001523369">
    <property type="component" value="Unassembled WGS sequence"/>
</dbReference>
<dbReference type="CDD" id="cd07043">
    <property type="entry name" value="STAS_anti-anti-sigma_factors"/>
    <property type="match status" value="1"/>
</dbReference>
<dbReference type="RefSeq" id="WP_253237839.1">
    <property type="nucleotide sequence ID" value="NZ_JAMYJR010000013.1"/>
</dbReference>
<feature type="domain" description="STAS" evidence="1">
    <location>
        <begin position="27"/>
        <end position="120"/>
    </location>
</feature>
<evidence type="ECO:0000313" key="3">
    <source>
        <dbReference type="Proteomes" id="UP001523369"/>
    </source>
</evidence>